<evidence type="ECO:0000313" key="2">
    <source>
        <dbReference type="WBParaSite" id="BTMF_0000415301-mRNA-1"/>
    </source>
</evidence>
<feature type="signal peptide" evidence="1">
    <location>
        <begin position="1"/>
        <end position="16"/>
    </location>
</feature>
<accession>A0A0R3QCS3</accession>
<dbReference type="AlphaFoldDB" id="A0A0R3QCS3"/>
<evidence type="ECO:0000256" key="1">
    <source>
        <dbReference type="SAM" id="SignalP"/>
    </source>
</evidence>
<feature type="chain" id="PRO_5006446838" evidence="1">
    <location>
        <begin position="17"/>
        <end position="76"/>
    </location>
</feature>
<proteinExistence type="predicted"/>
<sequence length="76" mass="8017">LLVFSLLVSLIVNIASIQFCASLLEGASTISTSSSTSSSSFTFLVKHFRPATRLHNGIMPVVTSLRMAPSSAKTTS</sequence>
<reference evidence="2" key="1">
    <citation type="submission" date="2017-02" db="UniProtKB">
        <authorList>
            <consortium name="WormBaseParasite"/>
        </authorList>
    </citation>
    <scope>IDENTIFICATION</scope>
</reference>
<dbReference type="WBParaSite" id="BTMF_0000415301-mRNA-1">
    <property type="protein sequence ID" value="BTMF_0000415301-mRNA-1"/>
    <property type="gene ID" value="BTMF_0000415301"/>
</dbReference>
<organism evidence="2">
    <name type="scientific">Brugia timori</name>
    <dbReference type="NCBI Taxonomy" id="42155"/>
    <lineage>
        <taxon>Eukaryota</taxon>
        <taxon>Metazoa</taxon>
        <taxon>Ecdysozoa</taxon>
        <taxon>Nematoda</taxon>
        <taxon>Chromadorea</taxon>
        <taxon>Rhabditida</taxon>
        <taxon>Spirurina</taxon>
        <taxon>Spiruromorpha</taxon>
        <taxon>Filarioidea</taxon>
        <taxon>Onchocercidae</taxon>
        <taxon>Brugia</taxon>
    </lineage>
</organism>
<protein>
    <submittedName>
        <fullName evidence="2">Secreted protein</fullName>
    </submittedName>
</protein>
<name>A0A0R3QCS3_9BILA</name>
<keyword evidence="1" id="KW-0732">Signal</keyword>